<evidence type="ECO:0000259" key="4">
    <source>
        <dbReference type="PROSITE" id="PS51898"/>
    </source>
</evidence>
<dbReference type="InterPro" id="IPR050090">
    <property type="entry name" value="Tyrosine_recombinase_XerCD"/>
</dbReference>
<dbReference type="OrthoDB" id="9808346at2"/>
<dbReference type="PANTHER" id="PTHR30349">
    <property type="entry name" value="PHAGE INTEGRASE-RELATED"/>
    <property type="match status" value="1"/>
</dbReference>
<dbReference type="RefSeq" id="WP_149472548.1">
    <property type="nucleotide sequence ID" value="NZ_QOKW01000057.1"/>
</dbReference>
<dbReference type="InterPro" id="IPR013762">
    <property type="entry name" value="Integrase-like_cat_sf"/>
</dbReference>
<dbReference type="GO" id="GO:0003677">
    <property type="term" value="F:DNA binding"/>
    <property type="evidence" value="ECO:0007669"/>
    <property type="project" value="UniProtKB-KW"/>
</dbReference>
<keyword evidence="2" id="KW-0238">DNA-binding</keyword>
<dbReference type="AlphaFoldDB" id="A0A9W7KMX2"/>
<dbReference type="PANTHER" id="PTHR30349:SF88">
    <property type="entry name" value="BLL1584 PROTEIN"/>
    <property type="match status" value="1"/>
</dbReference>
<dbReference type="PROSITE" id="PS51898">
    <property type="entry name" value="TYR_RECOMBINASE"/>
    <property type="match status" value="1"/>
</dbReference>
<evidence type="ECO:0000256" key="1">
    <source>
        <dbReference type="ARBA" id="ARBA00022908"/>
    </source>
</evidence>
<dbReference type="EMBL" id="QOKW01000057">
    <property type="protein sequence ID" value="KAA0675717.1"/>
    <property type="molecule type" value="Genomic_DNA"/>
</dbReference>
<dbReference type="InterPro" id="IPR002104">
    <property type="entry name" value="Integrase_catalytic"/>
</dbReference>
<protein>
    <submittedName>
        <fullName evidence="5">Site-specific integrase</fullName>
    </submittedName>
</protein>
<dbReference type="Proteomes" id="UP000480854">
    <property type="component" value="Unassembled WGS sequence"/>
</dbReference>
<reference evidence="5 6" key="1">
    <citation type="submission" date="2018-07" db="EMBL/GenBank/DDBJ databases">
        <title>Genome sequence of Azospirillum sp. ATCC 49961.</title>
        <authorList>
            <person name="Sant'Anna F.H."/>
            <person name="Baldani J.I."/>
            <person name="Zilli J.E."/>
            <person name="Reis V.M."/>
            <person name="Hartmann A."/>
            <person name="Cruz L."/>
            <person name="de Souza E.M."/>
            <person name="de Oliveira Pedrosa F."/>
            <person name="Passaglia L.M.P."/>
        </authorList>
    </citation>
    <scope>NUCLEOTIDE SEQUENCE [LARGE SCALE GENOMIC DNA]</scope>
    <source>
        <strain evidence="5 6">ATCC 49961</strain>
    </source>
</reference>
<dbReference type="GO" id="GO:0015074">
    <property type="term" value="P:DNA integration"/>
    <property type="evidence" value="ECO:0007669"/>
    <property type="project" value="UniProtKB-KW"/>
</dbReference>
<dbReference type="InterPro" id="IPR010998">
    <property type="entry name" value="Integrase_recombinase_N"/>
</dbReference>
<dbReference type="Pfam" id="PF00589">
    <property type="entry name" value="Phage_integrase"/>
    <property type="match status" value="1"/>
</dbReference>
<sequence>MARTKLEVPIFRLNRAKDGYYHIRYEENGQTKRKSTGTKDPKEAERVRAQFAADYVKPKLRPSPTIGEVCSAYIKHRTPLVAAPETLPYVFAAPIRLLGDLKAESFTQTQVADYVTRRGKEKAQSRFAGRYNGATVSEATISKELRMLRAAMNWAFSEDMLERKPEFRIELSAGKVRDDWITKEEANALMREASPHLALFILIALSTAKRREAILDLRWDNIDLSRPGHESIDFGDDVGNKKRGVTPIAGNTRLIAALKDAKERAVTEYVIEWRGARVSDVKRALSAAVRRAGIPHVSSHVLKHTAITWMVQAGVSFERIAKFANTSKEMVERVYGHHSPSFVSEAIAAVAF</sequence>
<dbReference type="Gene3D" id="1.10.443.10">
    <property type="entry name" value="Intergrase catalytic core"/>
    <property type="match status" value="1"/>
</dbReference>
<dbReference type="InterPro" id="IPR011010">
    <property type="entry name" value="DNA_brk_join_enz"/>
</dbReference>
<keyword evidence="6" id="KW-1185">Reference proteome</keyword>
<accession>A0A9W7KMX2</accession>
<comment type="caution">
    <text evidence="5">The sequence shown here is derived from an EMBL/GenBank/DDBJ whole genome shotgun (WGS) entry which is preliminary data.</text>
</comment>
<dbReference type="Gene3D" id="1.10.150.130">
    <property type="match status" value="1"/>
</dbReference>
<evidence type="ECO:0000313" key="5">
    <source>
        <dbReference type="EMBL" id="KAA0675717.1"/>
    </source>
</evidence>
<name>A0A9W7KMX2_9PROT</name>
<proteinExistence type="predicted"/>
<gene>
    <name evidence="5" type="ORF">DS843_30315</name>
</gene>
<organism evidence="5 6">
    <name type="scientific">Roseomonas genomospecies 6</name>
    <dbReference type="NCBI Taxonomy" id="214106"/>
    <lineage>
        <taxon>Bacteria</taxon>
        <taxon>Pseudomonadati</taxon>
        <taxon>Pseudomonadota</taxon>
        <taxon>Alphaproteobacteria</taxon>
        <taxon>Acetobacterales</taxon>
        <taxon>Roseomonadaceae</taxon>
        <taxon>Roseomonas</taxon>
    </lineage>
</organism>
<keyword evidence="3" id="KW-0233">DNA recombination</keyword>
<dbReference type="GO" id="GO:0006310">
    <property type="term" value="P:DNA recombination"/>
    <property type="evidence" value="ECO:0007669"/>
    <property type="project" value="UniProtKB-KW"/>
</dbReference>
<evidence type="ECO:0000313" key="6">
    <source>
        <dbReference type="Proteomes" id="UP000480854"/>
    </source>
</evidence>
<dbReference type="CDD" id="cd00796">
    <property type="entry name" value="INT_Rci_Hp1_C"/>
    <property type="match status" value="1"/>
</dbReference>
<feature type="domain" description="Tyr recombinase" evidence="4">
    <location>
        <begin position="176"/>
        <end position="348"/>
    </location>
</feature>
<evidence type="ECO:0000256" key="3">
    <source>
        <dbReference type="ARBA" id="ARBA00023172"/>
    </source>
</evidence>
<evidence type="ECO:0000256" key="2">
    <source>
        <dbReference type="ARBA" id="ARBA00023125"/>
    </source>
</evidence>
<dbReference type="SUPFAM" id="SSF56349">
    <property type="entry name" value="DNA breaking-rejoining enzymes"/>
    <property type="match status" value="1"/>
</dbReference>
<keyword evidence="1" id="KW-0229">DNA integration</keyword>